<evidence type="ECO:0000313" key="6">
    <source>
        <dbReference type="Proteomes" id="UP000002218"/>
    </source>
</evidence>
<dbReference type="RefSeq" id="WP_015748326.1">
    <property type="nucleotide sequence ID" value="NC_013235.1"/>
</dbReference>
<reference evidence="5 6" key="2">
    <citation type="journal article" date="2010" name="Stand. Genomic Sci.">
        <title>Complete genome sequence of Nakamurella multipartita type strain (Y-104).</title>
        <authorList>
            <person name="Tice H."/>
            <person name="Mayilraj S."/>
            <person name="Sims D."/>
            <person name="Lapidus A."/>
            <person name="Nolan M."/>
            <person name="Lucas S."/>
            <person name="Glavina Del Rio T."/>
            <person name="Copeland A."/>
            <person name="Cheng J.F."/>
            <person name="Meincke L."/>
            <person name="Bruce D."/>
            <person name="Goodwin L."/>
            <person name="Pitluck S."/>
            <person name="Ivanova N."/>
            <person name="Mavromatis K."/>
            <person name="Ovchinnikova G."/>
            <person name="Pati A."/>
            <person name="Chen A."/>
            <person name="Palaniappan K."/>
            <person name="Land M."/>
            <person name="Hauser L."/>
            <person name="Chang Y.J."/>
            <person name="Jeffries C.D."/>
            <person name="Detter J.C."/>
            <person name="Brettin T."/>
            <person name="Rohde M."/>
            <person name="Goker M."/>
            <person name="Bristow J."/>
            <person name="Eisen J.A."/>
            <person name="Markowitz V."/>
            <person name="Hugenholtz P."/>
            <person name="Kyrpides N.C."/>
            <person name="Klenk H.P."/>
            <person name="Chen F."/>
        </authorList>
    </citation>
    <scope>NUCLEOTIDE SEQUENCE [LARGE SCALE GENOMIC DNA]</scope>
    <source>
        <strain evidence="6">ATCC 700099 / DSM 44233 / CIP 104796 / JCM 9543 / NBRC 105858 / Y-104</strain>
    </source>
</reference>
<sequence precursor="true">MRHRRLVRILVAFVVAAITAGVMATSAAAAGPHRYQPPDLVAIGDSFAAGTGNVPYQPDDGECDRSASAASSELLARLRLVTLQAFRACQGAKTTDVIAQGQLTAITADTDVVTVQALGNDLGFGALVAYCLDAVPQNPGVTCHRNQVMLPLGGITVQQLLDSIPNRAPAALDGLYDAIDTRIDAVHAKAKVIAVDYGNPFPDPSGWVGPLCPYMDAEELGVATDFANGLNVALQQAAARHGFAFANAAPRFRGLDVCGFASAFYRPPGFPGAPSLPEGARGVLHPNKAGQGIYAAVLAGRLSF</sequence>
<dbReference type="InterPro" id="IPR037460">
    <property type="entry name" value="SEST-like"/>
</dbReference>
<dbReference type="InterPro" id="IPR013830">
    <property type="entry name" value="SGNH_hydro"/>
</dbReference>
<dbReference type="SUPFAM" id="SSF52266">
    <property type="entry name" value="SGNH hydrolase"/>
    <property type="match status" value="1"/>
</dbReference>
<organism evidence="5 6">
    <name type="scientific">Nakamurella multipartita (strain ATCC 700099 / DSM 44233 / CIP 104796 / JCM 9543 / NBRC 105858 / Y-104)</name>
    <name type="common">Microsphaera multipartita</name>
    <dbReference type="NCBI Taxonomy" id="479431"/>
    <lineage>
        <taxon>Bacteria</taxon>
        <taxon>Bacillati</taxon>
        <taxon>Actinomycetota</taxon>
        <taxon>Actinomycetes</taxon>
        <taxon>Nakamurellales</taxon>
        <taxon>Nakamurellaceae</taxon>
        <taxon>Nakamurella</taxon>
    </lineage>
</organism>
<dbReference type="STRING" id="479431.Namu_3125"/>
<feature type="disulfide bond" evidence="2">
    <location>
        <begin position="212"/>
        <end position="258"/>
    </location>
</feature>
<dbReference type="Gene3D" id="3.40.50.1110">
    <property type="entry name" value="SGNH hydrolase"/>
    <property type="match status" value="1"/>
</dbReference>
<feature type="signal peptide" evidence="3">
    <location>
        <begin position="1"/>
        <end position="24"/>
    </location>
</feature>
<proteinExistence type="predicted"/>
<feature type="disulfide bond" evidence="2">
    <location>
        <begin position="131"/>
        <end position="143"/>
    </location>
</feature>
<dbReference type="InterPro" id="IPR036514">
    <property type="entry name" value="SGNH_hydro_sf"/>
</dbReference>
<dbReference type="EMBL" id="CP001737">
    <property type="protein sequence ID" value="ACV79458.1"/>
    <property type="molecule type" value="Genomic_DNA"/>
</dbReference>
<reference evidence="6" key="1">
    <citation type="submission" date="2009-09" db="EMBL/GenBank/DDBJ databases">
        <title>The complete genome of Nakamurella multipartita DSM 44233.</title>
        <authorList>
            <consortium name="US DOE Joint Genome Institute (JGI-PGF)"/>
            <person name="Lucas S."/>
            <person name="Copeland A."/>
            <person name="Lapidus A."/>
            <person name="Glavina del Rio T."/>
            <person name="Dalin E."/>
            <person name="Tice H."/>
            <person name="Bruce D."/>
            <person name="Goodwin L."/>
            <person name="Pitluck S."/>
            <person name="Kyrpides N."/>
            <person name="Mavromatis K."/>
            <person name="Ivanova N."/>
            <person name="Ovchinnikova G."/>
            <person name="Sims D."/>
            <person name="Meincke L."/>
            <person name="Brettin T."/>
            <person name="Detter J.C."/>
            <person name="Han C."/>
            <person name="Larimer F."/>
            <person name="Land M."/>
            <person name="Hauser L."/>
            <person name="Markowitz V."/>
            <person name="Cheng J.-F."/>
            <person name="Hugenholtz P."/>
            <person name="Woyke T."/>
            <person name="Wu D."/>
            <person name="Klenk H.-P."/>
            <person name="Eisen J.A."/>
        </authorList>
    </citation>
    <scope>NUCLEOTIDE SEQUENCE [LARGE SCALE GENOMIC DNA]</scope>
    <source>
        <strain evidence="6">ATCC 700099 / DSM 44233 / CIP 104796 / JCM 9543 / NBRC 105858 / Y-104</strain>
    </source>
</reference>
<dbReference type="KEGG" id="nml:Namu_3125"/>
<feature type="active site" evidence="1">
    <location>
        <position position="285"/>
    </location>
</feature>
<dbReference type="Pfam" id="PF13472">
    <property type="entry name" value="Lipase_GDSL_2"/>
    <property type="match status" value="1"/>
</dbReference>
<gene>
    <name evidence="5" type="ordered locus">Namu_3125</name>
</gene>
<dbReference type="GO" id="GO:0004806">
    <property type="term" value="F:triacylglycerol lipase activity"/>
    <property type="evidence" value="ECO:0007669"/>
    <property type="project" value="TreeGrafter"/>
</dbReference>
<keyword evidence="6" id="KW-1185">Reference proteome</keyword>
<evidence type="ECO:0000259" key="4">
    <source>
        <dbReference type="Pfam" id="PF13472"/>
    </source>
</evidence>
<evidence type="ECO:0000256" key="3">
    <source>
        <dbReference type="SAM" id="SignalP"/>
    </source>
</evidence>
<feature type="chain" id="PRO_5038673734" description="SGNH hydrolase-type esterase domain-containing protein" evidence="3">
    <location>
        <begin position="25"/>
        <end position="304"/>
    </location>
</feature>
<feature type="domain" description="SGNH hydrolase-type esterase" evidence="4">
    <location>
        <begin position="42"/>
        <end position="291"/>
    </location>
</feature>
<dbReference type="CDD" id="cd01823">
    <property type="entry name" value="SEST_like"/>
    <property type="match status" value="1"/>
</dbReference>
<feature type="active site" description="Nucleophile" evidence="1">
    <location>
        <position position="46"/>
    </location>
</feature>
<keyword evidence="2" id="KW-1015">Disulfide bond</keyword>
<name>C8XBV4_NAKMY</name>
<accession>C8XBV4</accession>
<dbReference type="eggNOG" id="COG2755">
    <property type="taxonomic scope" value="Bacteria"/>
</dbReference>
<protein>
    <recommendedName>
        <fullName evidence="4">SGNH hydrolase-type esterase domain-containing protein</fullName>
    </recommendedName>
</protein>
<keyword evidence="3" id="KW-0732">Signal</keyword>
<dbReference type="HOGENOM" id="CLU_038449_4_1_11"/>
<dbReference type="GO" id="GO:0019433">
    <property type="term" value="P:triglyceride catabolic process"/>
    <property type="evidence" value="ECO:0007669"/>
    <property type="project" value="TreeGrafter"/>
</dbReference>
<dbReference type="PANTHER" id="PTHR37981">
    <property type="entry name" value="LIPASE 2"/>
    <property type="match status" value="1"/>
</dbReference>
<feature type="disulfide bond" evidence="2">
    <location>
        <begin position="63"/>
        <end position="89"/>
    </location>
</feature>
<dbReference type="InParanoid" id="C8XBV4"/>
<dbReference type="PANTHER" id="PTHR37981:SF1">
    <property type="entry name" value="SGNH HYDROLASE-TYPE ESTERASE DOMAIN-CONTAINING PROTEIN"/>
    <property type="match status" value="1"/>
</dbReference>
<evidence type="ECO:0000256" key="1">
    <source>
        <dbReference type="PIRSR" id="PIRSR637460-1"/>
    </source>
</evidence>
<evidence type="ECO:0000256" key="2">
    <source>
        <dbReference type="PIRSR" id="PIRSR637460-2"/>
    </source>
</evidence>
<evidence type="ECO:0000313" key="5">
    <source>
        <dbReference type="EMBL" id="ACV79458.1"/>
    </source>
</evidence>
<dbReference type="OrthoDB" id="5503950at2"/>
<dbReference type="AlphaFoldDB" id="C8XBV4"/>
<dbReference type="Proteomes" id="UP000002218">
    <property type="component" value="Chromosome"/>
</dbReference>